<feature type="transmembrane region" description="Helical" evidence="1">
    <location>
        <begin position="235"/>
        <end position="255"/>
    </location>
</feature>
<keyword evidence="1" id="KW-1133">Transmembrane helix</keyword>
<reference evidence="2 3" key="1">
    <citation type="submission" date="2015-01" db="EMBL/GenBank/DDBJ databases">
        <title>Genome Sequence of Magnetospirillum magnetotacticum Strain MS-1.</title>
        <authorList>
            <person name="Marinov G.K."/>
            <person name="Smalley M.D."/>
            <person name="DeSalvo G."/>
        </authorList>
    </citation>
    <scope>NUCLEOTIDE SEQUENCE [LARGE SCALE GENOMIC DNA]</scope>
    <source>
        <strain evidence="2 3">MS-1</strain>
    </source>
</reference>
<keyword evidence="3" id="KW-1185">Reference proteome</keyword>
<keyword evidence="1" id="KW-0812">Transmembrane</keyword>
<feature type="transmembrane region" description="Helical" evidence="1">
    <location>
        <begin position="456"/>
        <end position="476"/>
    </location>
</feature>
<feature type="transmembrane region" description="Helical" evidence="1">
    <location>
        <begin position="212"/>
        <end position="230"/>
    </location>
</feature>
<dbReference type="EMBL" id="JXSL01000030">
    <property type="protein sequence ID" value="KIL97805.1"/>
    <property type="molecule type" value="Genomic_DNA"/>
</dbReference>
<evidence type="ECO:0000313" key="2">
    <source>
        <dbReference type="EMBL" id="KIL97805.1"/>
    </source>
</evidence>
<feature type="transmembrane region" description="Helical" evidence="1">
    <location>
        <begin position="55"/>
        <end position="73"/>
    </location>
</feature>
<comment type="caution">
    <text evidence="2">The sequence shown here is derived from an EMBL/GenBank/DDBJ whole genome shotgun (WGS) entry which is preliminary data.</text>
</comment>
<accession>A0A0C2YSV7</accession>
<proteinExistence type="predicted"/>
<feature type="transmembrane region" description="Helical" evidence="1">
    <location>
        <begin position="190"/>
        <end position="206"/>
    </location>
</feature>
<sequence length="483" mass="51520">MAVIVAAVIGSGVLLALRSERLTLEGALCACAALIVAVLPMAARLAEDRPGPLPILPLAALFYVPFFILPPLLLDVTWPNGQPIRLYSDAPELEFIGAGTTGTILAGLIMLVAGMALSRRFRPVDAVRLPTSSPRRLAMIAYGAMAVHAVLLLYPPLAGAASVGQLLRPTGLLAGSLAVAAMVSGGFSRLEIVLILLVLLPARLVAGLATGSLNNSLILVACIALVLAALRRRAILPMLAVVAVAACLYTPMQYFRMVTWGPKSESLNLRDKVAAFAEGFSRNQFQPGGLWGAATSNAQWHPYSNTLGQLVWPLLKRVDQASILAVVVQRTPGEIPSWDGHSLKHLPLASVPRALWRDKPEERFGNEFGRRYQILQPGDTTMSVNLPWLTELYANFLMPGVVVGMFLVGLGLGLIEISLNRPDARPAEVALCATLLVPLLVPESNITLMIGNLPTMGLVLWGGLRLGLWGGSASFIDKSAKIQ</sequence>
<keyword evidence="1" id="KW-0472">Membrane</keyword>
<gene>
    <name evidence="2" type="ORF">CCC_00866</name>
</gene>
<dbReference type="STRING" id="272627.CCC_00866"/>
<feature type="transmembrane region" description="Helical" evidence="1">
    <location>
        <begin position="93"/>
        <end position="117"/>
    </location>
</feature>
<name>A0A0C2YSV7_PARME</name>
<feature type="transmembrane region" description="Helical" evidence="1">
    <location>
        <begin position="26"/>
        <end position="43"/>
    </location>
</feature>
<dbReference type="Proteomes" id="UP000031971">
    <property type="component" value="Unassembled WGS sequence"/>
</dbReference>
<feature type="transmembrane region" description="Helical" evidence="1">
    <location>
        <begin position="392"/>
        <end position="415"/>
    </location>
</feature>
<protein>
    <submittedName>
        <fullName evidence="2">Uncharacterized protein</fullName>
    </submittedName>
</protein>
<organism evidence="2 3">
    <name type="scientific">Paramagnetospirillum magnetotacticum MS-1</name>
    <dbReference type="NCBI Taxonomy" id="272627"/>
    <lineage>
        <taxon>Bacteria</taxon>
        <taxon>Pseudomonadati</taxon>
        <taxon>Pseudomonadota</taxon>
        <taxon>Alphaproteobacteria</taxon>
        <taxon>Rhodospirillales</taxon>
        <taxon>Magnetospirillaceae</taxon>
        <taxon>Paramagnetospirillum</taxon>
    </lineage>
</organism>
<evidence type="ECO:0000256" key="1">
    <source>
        <dbReference type="SAM" id="Phobius"/>
    </source>
</evidence>
<evidence type="ECO:0000313" key="3">
    <source>
        <dbReference type="Proteomes" id="UP000031971"/>
    </source>
</evidence>
<dbReference type="AlphaFoldDB" id="A0A0C2YSV7"/>
<feature type="transmembrane region" description="Helical" evidence="1">
    <location>
        <begin position="137"/>
        <end position="154"/>
    </location>
</feature>